<proteinExistence type="predicted"/>
<organism evidence="1 2">
    <name type="scientific">Mesorhizobium newzealandense</name>
    <dbReference type="NCBI Taxonomy" id="1300302"/>
    <lineage>
        <taxon>Bacteria</taxon>
        <taxon>Pseudomonadati</taxon>
        <taxon>Pseudomonadota</taxon>
        <taxon>Alphaproteobacteria</taxon>
        <taxon>Hyphomicrobiales</taxon>
        <taxon>Phyllobacteriaceae</taxon>
        <taxon>Mesorhizobium</taxon>
    </lineage>
</organism>
<keyword evidence="2" id="KW-1185">Reference proteome</keyword>
<protein>
    <submittedName>
        <fullName evidence="1">Uncharacterized protein</fullName>
    </submittedName>
</protein>
<name>A0ABW4UHV2_9HYPH</name>
<accession>A0ABW4UHV2</accession>
<evidence type="ECO:0000313" key="1">
    <source>
        <dbReference type="EMBL" id="MFD1986067.1"/>
    </source>
</evidence>
<reference evidence="2" key="1">
    <citation type="journal article" date="2019" name="Int. J. Syst. Evol. Microbiol.">
        <title>The Global Catalogue of Microorganisms (GCM) 10K type strain sequencing project: providing services to taxonomists for standard genome sequencing and annotation.</title>
        <authorList>
            <consortium name="The Broad Institute Genomics Platform"/>
            <consortium name="The Broad Institute Genome Sequencing Center for Infectious Disease"/>
            <person name="Wu L."/>
            <person name="Ma J."/>
        </authorList>
    </citation>
    <scope>NUCLEOTIDE SEQUENCE [LARGE SCALE GENOMIC DNA]</scope>
    <source>
        <strain evidence="2">CGMCC 1.16225</strain>
    </source>
</reference>
<dbReference type="RefSeq" id="WP_379102907.1">
    <property type="nucleotide sequence ID" value="NZ_JBHUGZ010000017.1"/>
</dbReference>
<sequence length="83" mass="8616">MQIEAKSGSSITEGCFAVAENLIRNPALHLTEAVDSPLYRAGAGLERNGVYGAGMSVRDDGAFGKTVKQNAIGASLKASYQLA</sequence>
<dbReference type="EMBL" id="JBHUGZ010000017">
    <property type="protein sequence ID" value="MFD1986067.1"/>
    <property type="molecule type" value="Genomic_DNA"/>
</dbReference>
<dbReference type="Proteomes" id="UP001597405">
    <property type="component" value="Unassembled WGS sequence"/>
</dbReference>
<evidence type="ECO:0000313" key="2">
    <source>
        <dbReference type="Proteomes" id="UP001597405"/>
    </source>
</evidence>
<comment type="caution">
    <text evidence="1">The sequence shown here is derived from an EMBL/GenBank/DDBJ whole genome shotgun (WGS) entry which is preliminary data.</text>
</comment>
<gene>
    <name evidence="1" type="ORF">ACFSOZ_26840</name>
</gene>